<keyword evidence="2" id="KW-1185">Reference proteome</keyword>
<accession>A0ABW6SKF6</accession>
<gene>
    <name evidence="1" type="ORF">ACFYXI_07535</name>
</gene>
<name>A0ABW6SKF6_9ACTN</name>
<reference evidence="1 2" key="1">
    <citation type="submission" date="2024-10" db="EMBL/GenBank/DDBJ databases">
        <title>The Natural Products Discovery Center: Release of the First 8490 Sequenced Strains for Exploring Actinobacteria Biosynthetic Diversity.</title>
        <authorList>
            <person name="Kalkreuter E."/>
            <person name="Kautsar S.A."/>
            <person name="Yang D."/>
            <person name="Bader C.D."/>
            <person name="Teijaro C.N."/>
            <person name="Fluegel L."/>
            <person name="Davis C.M."/>
            <person name="Simpson J.R."/>
            <person name="Lauterbach L."/>
            <person name="Steele A.D."/>
            <person name="Gui C."/>
            <person name="Meng S."/>
            <person name="Li G."/>
            <person name="Viehrig K."/>
            <person name="Ye F."/>
            <person name="Su P."/>
            <person name="Kiefer A.F."/>
            <person name="Nichols A."/>
            <person name="Cepeda A.J."/>
            <person name="Yan W."/>
            <person name="Fan B."/>
            <person name="Jiang Y."/>
            <person name="Adhikari A."/>
            <person name="Zheng C.-J."/>
            <person name="Schuster L."/>
            <person name="Cowan T.M."/>
            <person name="Smanski M.J."/>
            <person name="Chevrette M.G."/>
            <person name="De Carvalho L.P.S."/>
            <person name="Shen B."/>
        </authorList>
    </citation>
    <scope>NUCLEOTIDE SEQUENCE [LARGE SCALE GENOMIC DNA]</scope>
    <source>
        <strain evidence="1 2">NPDC002173</strain>
    </source>
</reference>
<sequence>MYGANPMTSENPRIEELYNERTELAVKYSEVIARGDKQEANRIESAIIKIGNELERLGEEL</sequence>
<evidence type="ECO:0000313" key="1">
    <source>
        <dbReference type="EMBL" id="MFF3665431.1"/>
    </source>
</evidence>
<evidence type="ECO:0000313" key="2">
    <source>
        <dbReference type="Proteomes" id="UP001602013"/>
    </source>
</evidence>
<comment type="caution">
    <text evidence="1">The sequence shown here is derived from an EMBL/GenBank/DDBJ whole genome shotgun (WGS) entry which is preliminary data.</text>
</comment>
<dbReference type="EMBL" id="JBIASD010000004">
    <property type="protein sequence ID" value="MFF3665431.1"/>
    <property type="molecule type" value="Genomic_DNA"/>
</dbReference>
<proteinExistence type="predicted"/>
<protein>
    <submittedName>
        <fullName evidence="1">Uncharacterized protein</fullName>
    </submittedName>
</protein>
<organism evidence="1 2">
    <name type="scientific">Microtetraspora malaysiensis</name>
    <dbReference type="NCBI Taxonomy" id="161358"/>
    <lineage>
        <taxon>Bacteria</taxon>
        <taxon>Bacillati</taxon>
        <taxon>Actinomycetota</taxon>
        <taxon>Actinomycetes</taxon>
        <taxon>Streptosporangiales</taxon>
        <taxon>Streptosporangiaceae</taxon>
        <taxon>Microtetraspora</taxon>
    </lineage>
</organism>
<dbReference type="Proteomes" id="UP001602013">
    <property type="component" value="Unassembled WGS sequence"/>
</dbReference>
<dbReference type="RefSeq" id="WP_387409427.1">
    <property type="nucleotide sequence ID" value="NZ_JBIASD010000004.1"/>
</dbReference>